<comment type="caution">
    <text evidence="2">The sequence shown here is derived from an EMBL/GenBank/DDBJ whole genome shotgun (WGS) entry which is preliminary data.</text>
</comment>
<accession>A0A5B0QBS2</accession>
<evidence type="ECO:0000313" key="2">
    <source>
        <dbReference type="EMBL" id="KAA1110746.1"/>
    </source>
</evidence>
<evidence type="ECO:0000313" key="3">
    <source>
        <dbReference type="Proteomes" id="UP000324748"/>
    </source>
</evidence>
<sequence length="701" mass="77799">MVVLHPDIRADADIRLLFPGKAASAPASASPGGYPPALAGIRADILGYPPSKWPARHILAGWKETLPVDEVHVPRQLEGNSWRGTCTSPAGRETFQPARYMYLVDWKGFLPVDEVHVPRQLEGFPSSRRGTRTSPAGRETFQPARYMYLAEWKGNLPASEVHVPCRLEGKPSIRRVNNTDPNELLPLTDPEAIIRAANAEKRRPKQLQSTSTALLPNDPTPMSDETAPTHETPGSTRTADASDMQTAKDWFKSVFKIQHAAIVEAQAERRQAAEDRRQALEDRRTDRQLLMSAHQANAARISRLEDLLLAMNIKNETDVRPVQPAPGRVDLQKFRTSDGPIYRGPFQETEPFLRWIHGVQIFFDTKDVNNAADKIRIVGNLIAETNLQSFYANEATGFLAKSWEEFKTRLFDFALPSNWRSNLQRQVRKLEMSPTETFLEYSTRARTLQSLFNFDAAETAKLGDLQLAQFLVYGLTDALQDRINERQLLETTPFTYGPFEKQANASFLALQRPAETPALLRPTSSASPNLSRDEFIWRVHSFLDSRGLCHFCKKHCGSVNGACPGPLNRAHVDIPTNYQAPAKPVDYSAPRAWSSPSGPSSTPGKPTQPPAGRPSTRAASVAGVTDVTPLEAQVSALQLDAAMREDSRWDTYFDDEGCYPSMEPAAVAALEDLDRQLLANEIEQAEQANLADAIAGHPGRA</sequence>
<feature type="compositionally biased region" description="Polar residues" evidence="1">
    <location>
        <begin position="232"/>
        <end position="242"/>
    </location>
</feature>
<keyword evidence="3" id="KW-1185">Reference proteome</keyword>
<evidence type="ECO:0000256" key="1">
    <source>
        <dbReference type="SAM" id="MobiDB-lite"/>
    </source>
</evidence>
<evidence type="ECO:0008006" key="4">
    <source>
        <dbReference type="Google" id="ProtNLM"/>
    </source>
</evidence>
<dbReference type="Proteomes" id="UP000324748">
    <property type="component" value="Unassembled WGS sequence"/>
</dbReference>
<organism evidence="2 3">
    <name type="scientific">Puccinia graminis f. sp. tritici</name>
    <dbReference type="NCBI Taxonomy" id="56615"/>
    <lineage>
        <taxon>Eukaryota</taxon>
        <taxon>Fungi</taxon>
        <taxon>Dikarya</taxon>
        <taxon>Basidiomycota</taxon>
        <taxon>Pucciniomycotina</taxon>
        <taxon>Pucciniomycetes</taxon>
        <taxon>Pucciniales</taxon>
        <taxon>Pucciniaceae</taxon>
        <taxon>Puccinia</taxon>
    </lineage>
</organism>
<feature type="region of interest" description="Disordered" evidence="1">
    <location>
        <begin position="199"/>
        <end position="242"/>
    </location>
</feature>
<name>A0A5B0QBS2_PUCGR</name>
<protein>
    <recommendedName>
        <fullName evidence="4">Retrotransposon gag domain-containing protein</fullName>
    </recommendedName>
</protein>
<reference evidence="2 3" key="1">
    <citation type="submission" date="2019-05" db="EMBL/GenBank/DDBJ databases">
        <title>Emergence of the Ug99 lineage of the wheat stem rust pathogen through somatic hybridization.</title>
        <authorList>
            <person name="Li F."/>
            <person name="Upadhyaya N.M."/>
            <person name="Sperschneider J."/>
            <person name="Matny O."/>
            <person name="Nguyen-Phuc H."/>
            <person name="Mago R."/>
            <person name="Raley C."/>
            <person name="Miller M.E."/>
            <person name="Silverstein K.A.T."/>
            <person name="Henningsen E."/>
            <person name="Hirsch C.D."/>
            <person name="Visser B."/>
            <person name="Pretorius Z.A."/>
            <person name="Steffenson B.J."/>
            <person name="Schwessinger B."/>
            <person name="Dodds P.N."/>
            <person name="Figueroa M."/>
        </authorList>
    </citation>
    <scope>NUCLEOTIDE SEQUENCE [LARGE SCALE GENOMIC DNA]</scope>
    <source>
        <strain evidence="2">21-0</strain>
    </source>
</reference>
<dbReference type="EMBL" id="VSWC01000027">
    <property type="protein sequence ID" value="KAA1110746.1"/>
    <property type="molecule type" value="Genomic_DNA"/>
</dbReference>
<feature type="region of interest" description="Disordered" evidence="1">
    <location>
        <begin position="586"/>
        <end position="622"/>
    </location>
</feature>
<proteinExistence type="predicted"/>
<gene>
    <name evidence="2" type="ORF">PGT21_030690</name>
</gene>
<dbReference type="AlphaFoldDB" id="A0A5B0QBS2"/>
<feature type="compositionally biased region" description="Low complexity" evidence="1">
    <location>
        <begin position="588"/>
        <end position="605"/>
    </location>
</feature>